<dbReference type="EMBL" id="AZHE01000006">
    <property type="protein sequence ID" value="KHN98894.1"/>
    <property type="molecule type" value="Genomic_DNA"/>
</dbReference>
<comment type="caution">
    <text evidence="1">The sequence shown here is derived from an EMBL/GenBank/DDBJ whole genome shotgun (WGS) entry which is preliminary data.</text>
</comment>
<keyword evidence="2" id="KW-1185">Reference proteome</keyword>
<protein>
    <submittedName>
        <fullName evidence="1">Uncharacterized protein</fullName>
    </submittedName>
</protein>
<proteinExistence type="predicted"/>
<evidence type="ECO:0000313" key="2">
    <source>
        <dbReference type="Proteomes" id="UP000030816"/>
    </source>
</evidence>
<reference evidence="1 2" key="1">
    <citation type="journal article" date="2014" name="Proc. Natl. Acad. Sci. U.S.A.">
        <title>Trajectory and genomic determinants of fungal-pathogen speciation and host adaptation.</title>
        <authorList>
            <person name="Hu X."/>
            <person name="Xiao G."/>
            <person name="Zheng P."/>
            <person name="Shang Y."/>
            <person name="Su Y."/>
            <person name="Zhang X."/>
            <person name="Liu X."/>
            <person name="Zhan S."/>
            <person name="St Leger R.J."/>
            <person name="Wang C."/>
        </authorList>
    </citation>
    <scope>NUCLEOTIDE SEQUENCE [LARGE SCALE GENOMIC DNA]</scope>
    <source>
        <strain evidence="1 2">ARSEF 1941</strain>
    </source>
</reference>
<name>A0A0B2WZ94_METAS</name>
<dbReference type="GeneID" id="63737811"/>
<sequence length="136" mass="13945">MVKSLVAHALGHVNLVYGAHNYDIEVEASINGGGHGFSATTSQSNRWDSQWPLDGWTCAVAVRASAGDSIKAQYTGSQSAVAKPQLAPAPANIQVQPTNSGAGTLPVSGGLTVDSKDPATVRITWTGSDSAGGYHV</sequence>
<dbReference type="OrthoDB" id="2119228at2759"/>
<dbReference type="RefSeq" id="XP_040679960.1">
    <property type="nucleotide sequence ID" value="XM_040822155.1"/>
</dbReference>
<accession>A0A0B2WZ94</accession>
<evidence type="ECO:0000313" key="1">
    <source>
        <dbReference type="EMBL" id="KHN98894.1"/>
    </source>
</evidence>
<organism evidence="1 2">
    <name type="scientific">Metarhizium album (strain ARSEF 1941)</name>
    <dbReference type="NCBI Taxonomy" id="1081103"/>
    <lineage>
        <taxon>Eukaryota</taxon>
        <taxon>Fungi</taxon>
        <taxon>Dikarya</taxon>
        <taxon>Ascomycota</taxon>
        <taxon>Pezizomycotina</taxon>
        <taxon>Sordariomycetes</taxon>
        <taxon>Hypocreomycetidae</taxon>
        <taxon>Hypocreales</taxon>
        <taxon>Clavicipitaceae</taxon>
        <taxon>Metarhizium</taxon>
    </lineage>
</organism>
<dbReference type="AlphaFoldDB" id="A0A0B2WZ94"/>
<dbReference type="HOGENOM" id="CLU_1875899_0_0_1"/>
<gene>
    <name evidence="1" type="ORF">MAM_03356</name>
</gene>
<dbReference type="Proteomes" id="UP000030816">
    <property type="component" value="Unassembled WGS sequence"/>
</dbReference>